<dbReference type="InterPro" id="IPR001138">
    <property type="entry name" value="Zn2Cys6_DnaBD"/>
</dbReference>
<dbReference type="OrthoDB" id="5394557at2759"/>
<evidence type="ECO:0000256" key="3">
    <source>
        <dbReference type="ARBA" id="ARBA00023163"/>
    </source>
</evidence>
<dbReference type="EMBL" id="ML732248">
    <property type="protein sequence ID" value="KAB8072381.1"/>
    <property type="molecule type" value="Genomic_DNA"/>
</dbReference>
<dbReference type="CDD" id="cd00067">
    <property type="entry name" value="GAL4"/>
    <property type="match status" value="1"/>
</dbReference>
<evidence type="ECO:0000259" key="6">
    <source>
        <dbReference type="PROSITE" id="PS50048"/>
    </source>
</evidence>
<evidence type="ECO:0000313" key="8">
    <source>
        <dbReference type="Proteomes" id="UP000326565"/>
    </source>
</evidence>
<evidence type="ECO:0000256" key="2">
    <source>
        <dbReference type="ARBA" id="ARBA00023125"/>
    </source>
</evidence>
<dbReference type="Pfam" id="PF00172">
    <property type="entry name" value="Zn_clus"/>
    <property type="match status" value="1"/>
</dbReference>
<proteinExistence type="predicted"/>
<keyword evidence="8" id="KW-1185">Reference proteome</keyword>
<name>A0A5N5WV69_9EURO</name>
<sequence length="502" mass="54256">MANPYVTPEEEIGFDPQSKRDALSLPHSARANSQQETVDRTIGTITSTTEGEGQSRSSTRRRIPVACNRCRKRKIKCSGDVGNGLGCVNCRTSGNTNCHFLRVNSSVLQTKVLGWPYPPTNATLSSSHQRQGMYAPQMAPKQELLSNPSNFRFASFPRPPAFDMGAAESHQSYSRPSFGHDHTVSYEDETSNVYGSQPPTYVVPTSPQGALPDYCGLSWSKTWHSGLNAHRAPSGGFLPDHEVESAFHHSNDAYIFPGSGSQSSETSFVPSMIALSSEGQGAGRTLPNPSGRCLLQMGSQGFPTSSEVISALPQQECKIGHPWTVKSVTPNNIRPVKQCTSGSFNTSPIVRTKPAPSNPHDMVLRYLPTTSASASPPLMPSSGTYTRLNPGDTGEELRSNEEARVSRPTFRDHSRLALLESNSDIYGYCSPEKSRKGPKPGASGSVATLMNGLPYTRPPAQLQSTQLTFSLPLADSLADTRSPTDARTQAFSYPGAFYSEAC</sequence>
<evidence type="ECO:0000256" key="5">
    <source>
        <dbReference type="SAM" id="MobiDB-lite"/>
    </source>
</evidence>
<dbReference type="GO" id="GO:0009893">
    <property type="term" value="P:positive regulation of metabolic process"/>
    <property type="evidence" value="ECO:0007669"/>
    <property type="project" value="UniProtKB-ARBA"/>
</dbReference>
<feature type="domain" description="Zn(2)-C6 fungal-type" evidence="6">
    <location>
        <begin position="66"/>
        <end position="100"/>
    </location>
</feature>
<evidence type="ECO:0000256" key="1">
    <source>
        <dbReference type="ARBA" id="ARBA00023015"/>
    </source>
</evidence>
<dbReference type="Gene3D" id="4.10.240.10">
    <property type="entry name" value="Zn(2)-C6 fungal-type DNA-binding domain"/>
    <property type="match status" value="1"/>
</dbReference>
<dbReference type="PROSITE" id="PS00463">
    <property type="entry name" value="ZN2_CY6_FUNGAL_1"/>
    <property type="match status" value="1"/>
</dbReference>
<dbReference type="AlphaFoldDB" id="A0A5N5WV69"/>
<reference evidence="7 8" key="1">
    <citation type="submission" date="2019-04" db="EMBL/GenBank/DDBJ databases">
        <title>Friends and foes A comparative genomics study of 23 Aspergillus species from section Flavi.</title>
        <authorList>
            <consortium name="DOE Joint Genome Institute"/>
            <person name="Kjaerbolling I."/>
            <person name="Vesth T."/>
            <person name="Frisvad J.C."/>
            <person name="Nybo J.L."/>
            <person name="Theobald S."/>
            <person name="Kildgaard S."/>
            <person name="Isbrandt T."/>
            <person name="Kuo A."/>
            <person name="Sato A."/>
            <person name="Lyhne E.K."/>
            <person name="Kogle M.E."/>
            <person name="Wiebenga A."/>
            <person name="Kun R.S."/>
            <person name="Lubbers R.J."/>
            <person name="Makela M.R."/>
            <person name="Barry K."/>
            <person name="Chovatia M."/>
            <person name="Clum A."/>
            <person name="Daum C."/>
            <person name="Haridas S."/>
            <person name="He G."/>
            <person name="LaButti K."/>
            <person name="Lipzen A."/>
            <person name="Mondo S."/>
            <person name="Riley R."/>
            <person name="Salamov A."/>
            <person name="Simmons B.A."/>
            <person name="Magnuson J.K."/>
            <person name="Henrissat B."/>
            <person name="Mortensen U.H."/>
            <person name="Larsen T.O."/>
            <person name="Devries R.P."/>
            <person name="Grigoriev I.V."/>
            <person name="Machida M."/>
            <person name="Baker S.E."/>
            <person name="Andersen M.R."/>
        </authorList>
    </citation>
    <scope>NUCLEOTIDE SEQUENCE [LARGE SCALE GENOMIC DNA]</scope>
    <source>
        <strain evidence="7 8">CBS 151.66</strain>
    </source>
</reference>
<organism evidence="7 8">
    <name type="scientific">Aspergillus leporis</name>
    <dbReference type="NCBI Taxonomy" id="41062"/>
    <lineage>
        <taxon>Eukaryota</taxon>
        <taxon>Fungi</taxon>
        <taxon>Dikarya</taxon>
        <taxon>Ascomycota</taxon>
        <taxon>Pezizomycotina</taxon>
        <taxon>Eurotiomycetes</taxon>
        <taxon>Eurotiomycetidae</taxon>
        <taxon>Eurotiales</taxon>
        <taxon>Aspergillaceae</taxon>
        <taxon>Aspergillus</taxon>
        <taxon>Aspergillus subgen. Circumdati</taxon>
    </lineage>
</organism>
<keyword evidence="3" id="KW-0804">Transcription</keyword>
<dbReference type="Proteomes" id="UP000326565">
    <property type="component" value="Unassembled WGS sequence"/>
</dbReference>
<dbReference type="GO" id="GO:0000981">
    <property type="term" value="F:DNA-binding transcription factor activity, RNA polymerase II-specific"/>
    <property type="evidence" value="ECO:0007669"/>
    <property type="project" value="InterPro"/>
</dbReference>
<feature type="compositionally biased region" description="Low complexity" evidence="5">
    <location>
        <begin position="41"/>
        <end position="52"/>
    </location>
</feature>
<dbReference type="SUPFAM" id="SSF57701">
    <property type="entry name" value="Zn2/Cys6 DNA-binding domain"/>
    <property type="match status" value="1"/>
</dbReference>
<protein>
    <recommendedName>
        <fullName evidence="6">Zn(2)-C6 fungal-type domain-containing protein</fullName>
    </recommendedName>
</protein>
<dbReference type="PROSITE" id="PS50048">
    <property type="entry name" value="ZN2_CY6_FUNGAL_2"/>
    <property type="match status" value="1"/>
</dbReference>
<evidence type="ECO:0000256" key="4">
    <source>
        <dbReference type="ARBA" id="ARBA00023242"/>
    </source>
</evidence>
<dbReference type="GO" id="GO:0003677">
    <property type="term" value="F:DNA binding"/>
    <property type="evidence" value="ECO:0007669"/>
    <property type="project" value="UniProtKB-KW"/>
</dbReference>
<dbReference type="SMART" id="SM00066">
    <property type="entry name" value="GAL4"/>
    <property type="match status" value="1"/>
</dbReference>
<keyword evidence="4" id="KW-0539">Nucleus</keyword>
<gene>
    <name evidence="7" type="ORF">BDV29DRAFT_192514</name>
</gene>
<keyword evidence="2" id="KW-0238">DNA-binding</keyword>
<keyword evidence="1" id="KW-0805">Transcription regulation</keyword>
<feature type="region of interest" description="Disordered" evidence="5">
    <location>
        <begin position="164"/>
        <end position="184"/>
    </location>
</feature>
<dbReference type="GO" id="GO:0008270">
    <property type="term" value="F:zinc ion binding"/>
    <property type="evidence" value="ECO:0007669"/>
    <property type="project" value="InterPro"/>
</dbReference>
<evidence type="ECO:0000313" key="7">
    <source>
        <dbReference type="EMBL" id="KAB8072381.1"/>
    </source>
</evidence>
<feature type="region of interest" description="Disordered" evidence="5">
    <location>
        <begin position="1"/>
        <end position="61"/>
    </location>
</feature>
<accession>A0A5N5WV69</accession>
<dbReference type="InterPro" id="IPR036864">
    <property type="entry name" value="Zn2-C6_fun-type_DNA-bd_sf"/>
</dbReference>